<keyword evidence="1" id="KW-1133">Transmembrane helix</keyword>
<dbReference type="GO" id="GO:0008237">
    <property type="term" value="F:metallopeptidase activity"/>
    <property type="evidence" value="ECO:0007669"/>
    <property type="project" value="UniProtKB-KW"/>
</dbReference>
<dbReference type="AlphaFoldDB" id="A0A9J6NZS8"/>
<feature type="transmembrane region" description="Helical" evidence="1">
    <location>
        <begin position="202"/>
        <end position="222"/>
    </location>
</feature>
<dbReference type="GO" id="GO:0080120">
    <property type="term" value="P:CAAX-box protein maturation"/>
    <property type="evidence" value="ECO:0007669"/>
    <property type="project" value="UniProtKB-ARBA"/>
</dbReference>
<dbReference type="EC" id="3.4.24.-" evidence="3"/>
<dbReference type="InterPro" id="IPR003675">
    <property type="entry name" value="Rce1/LyrA-like_dom"/>
</dbReference>
<reference evidence="3" key="2">
    <citation type="submission" date="2021-04" db="EMBL/GenBank/DDBJ databases">
        <authorList>
            <person name="Dong X."/>
        </authorList>
    </citation>
    <scope>NUCLEOTIDE SEQUENCE</scope>
    <source>
        <strain evidence="3">ZWT</strain>
    </source>
</reference>
<feature type="transmembrane region" description="Helical" evidence="1">
    <location>
        <begin position="229"/>
        <end position="248"/>
    </location>
</feature>
<dbReference type="RefSeq" id="WP_250858963.1">
    <property type="nucleotide sequence ID" value="NZ_JAGSOJ010000002.1"/>
</dbReference>
<dbReference type="Proteomes" id="UP001056429">
    <property type="component" value="Unassembled WGS sequence"/>
</dbReference>
<keyword evidence="3" id="KW-0482">Metalloprotease</keyword>
<proteinExistence type="predicted"/>
<gene>
    <name evidence="3" type="ORF">KDK92_09270</name>
</gene>
<keyword evidence="1" id="KW-0472">Membrane</keyword>
<sequence>MKNKDIKITLIFTLIGIVIGAYSGIYQMLSVPEEMKQQTISQFGSMGALIGINILMSGIYAFIATFLGVKLARKVNLKVLPHFDNKGMILAIILALLSAFIIVASDKFIFFSYLPVQTTSYKFSLGYLLFGVLYGGVIEELMLRLFFMSLIVFILWKLFARGKDRENIPNIIYVVAIFIATLGFAAGHLPITSQMFGLSTPIIIRCILLNSVAGIGYGYLYWKKGLPYAICAHMLTHVFMQLVFVPMLY</sequence>
<feature type="domain" description="CAAX prenyl protease 2/Lysostaphin resistance protein A-like" evidence="2">
    <location>
        <begin position="125"/>
        <end position="238"/>
    </location>
</feature>
<dbReference type="EMBL" id="JAGSOJ010000002">
    <property type="protein sequence ID" value="MCM1989930.1"/>
    <property type="molecule type" value="Genomic_DNA"/>
</dbReference>
<evidence type="ECO:0000259" key="2">
    <source>
        <dbReference type="Pfam" id="PF02517"/>
    </source>
</evidence>
<dbReference type="GO" id="GO:0004175">
    <property type="term" value="F:endopeptidase activity"/>
    <property type="evidence" value="ECO:0007669"/>
    <property type="project" value="UniProtKB-ARBA"/>
</dbReference>
<feature type="transmembrane region" description="Helical" evidence="1">
    <location>
        <begin position="47"/>
        <end position="69"/>
    </location>
</feature>
<feature type="transmembrane region" description="Helical" evidence="1">
    <location>
        <begin position="126"/>
        <end position="159"/>
    </location>
</feature>
<evidence type="ECO:0000313" key="3">
    <source>
        <dbReference type="EMBL" id="MCM1989930.1"/>
    </source>
</evidence>
<name>A0A9J6NZS8_9CLOT</name>
<evidence type="ECO:0000313" key="4">
    <source>
        <dbReference type="Proteomes" id="UP001056429"/>
    </source>
</evidence>
<keyword evidence="1" id="KW-0812">Transmembrane</keyword>
<keyword evidence="3" id="KW-0378">Hydrolase</keyword>
<feature type="transmembrane region" description="Helical" evidence="1">
    <location>
        <begin position="89"/>
        <end position="114"/>
    </location>
</feature>
<reference evidence="3" key="1">
    <citation type="journal article" date="2021" name="mSystems">
        <title>Bacteria and Archaea Synergistically Convert Glycine Betaine to Biogenic Methane in the Formosa Cold Seep of the South China Sea.</title>
        <authorList>
            <person name="Li L."/>
            <person name="Zhang W."/>
            <person name="Zhang S."/>
            <person name="Song L."/>
            <person name="Sun Q."/>
            <person name="Zhang H."/>
            <person name="Xiang H."/>
            <person name="Dong X."/>
        </authorList>
    </citation>
    <scope>NUCLEOTIDE SEQUENCE</scope>
    <source>
        <strain evidence="3">ZWT</strain>
    </source>
</reference>
<keyword evidence="4" id="KW-1185">Reference proteome</keyword>
<accession>A0A9J6NZS8</accession>
<keyword evidence="3" id="KW-0645">Protease</keyword>
<dbReference type="Pfam" id="PF02517">
    <property type="entry name" value="Rce1-like"/>
    <property type="match status" value="1"/>
</dbReference>
<protein>
    <submittedName>
        <fullName evidence="3">CPBP family intramembrane metalloprotease</fullName>
        <ecNumber evidence="3">3.4.24.-</ecNumber>
    </submittedName>
</protein>
<organism evidence="3 4">
    <name type="scientific">Oceanirhabdus seepicola</name>
    <dbReference type="NCBI Taxonomy" id="2828781"/>
    <lineage>
        <taxon>Bacteria</taxon>
        <taxon>Bacillati</taxon>
        <taxon>Bacillota</taxon>
        <taxon>Clostridia</taxon>
        <taxon>Eubacteriales</taxon>
        <taxon>Clostridiaceae</taxon>
        <taxon>Oceanirhabdus</taxon>
    </lineage>
</organism>
<evidence type="ECO:0000256" key="1">
    <source>
        <dbReference type="SAM" id="Phobius"/>
    </source>
</evidence>
<feature type="transmembrane region" description="Helical" evidence="1">
    <location>
        <begin position="171"/>
        <end position="190"/>
    </location>
</feature>
<comment type="caution">
    <text evidence="3">The sequence shown here is derived from an EMBL/GenBank/DDBJ whole genome shotgun (WGS) entry which is preliminary data.</text>
</comment>